<keyword evidence="4" id="KW-0804">Transcription</keyword>
<dbReference type="PANTHER" id="PTHR30055">
    <property type="entry name" value="HTH-TYPE TRANSCRIPTIONAL REGULATOR RUTR"/>
    <property type="match status" value="1"/>
</dbReference>
<keyword evidence="1" id="KW-0678">Repressor</keyword>
<dbReference type="SUPFAM" id="SSF48498">
    <property type="entry name" value="Tetracyclin repressor-like, C-terminal domain"/>
    <property type="match status" value="1"/>
</dbReference>
<keyword evidence="3 5" id="KW-0238">DNA-binding</keyword>
<dbReference type="Pfam" id="PF21351">
    <property type="entry name" value="TetR_C_41"/>
    <property type="match status" value="1"/>
</dbReference>
<feature type="domain" description="HTH tetR-type" evidence="6">
    <location>
        <begin position="11"/>
        <end position="71"/>
    </location>
</feature>
<dbReference type="GO" id="GO:0003700">
    <property type="term" value="F:DNA-binding transcription factor activity"/>
    <property type="evidence" value="ECO:0007669"/>
    <property type="project" value="TreeGrafter"/>
</dbReference>
<dbReference type="SUPFAM" id="SSF46689">
    <property type="entry name" value="Homeodomain-like"/>
    <property type="match status" value="1"/>
</dbReference>
<dbReference type="KEGG" id="chrb:DK843_02585"/>
<dbReference type="InterPro" id="IPR009057">
    <property type="entry name" value="Homeodomain-like_sf"/>
</dbReference>
<dbReference type="PANTHER" id="PTHR30055:SF223">
    <property type="entry name" value="HTH-TYPE TRANSCRIPTIONAL REGULATOR UIDR"/>
    <property type="match status" value="1"/>
</dbReference>
<dbReference type="PROSITE" id="PS01081">
    <property type="entry name" value="HTH_TETR_1"/>
    <property type="match status" value="1"/>
</dbReference>
<evidence type="ECO:0000259" key="6">
    <source>
        <dbReference type="PROSITE" id="PS50977"/>
    </source>
</evidence>
<feature type="DNA-binding region" description="H-T-H motif" evidence="5">
    <location>
        <begin position="34"/>
        <end position="53"/>
    </location>
</feature>
<dbReference type="PROSITE" id="PS50977">
    <property type="entry name" value="HTH_TETR_2"/>
    <property type="match status" value="1"/>
</dbReference>
<reference evidence="7 8" key="1">
    <citation type="submission" date="2018-05" db="EMBL/GenBank/DDBJ databases">
        <title>Genome sequencing, assembly and analysis of the novel insecticidal bacterium, Chromobacterium phragmitis.</title>
        <authorList>
            <person name="Sparks M.E."/>
            <person name="Blackburn M.B."/>
            <person name="Gundersen-Rindal D.E."/>
        </authorList>
    </citation>
    <scope>NUCLEOTIDE SEQUENCE [LARGE SCALE GENOMIC DNA]</scope>
    <source>
        <strain evidence="7">IIBBL 274-1</strain>
    </source>
</reference>
<dbReference type="InterPro" id="IPR001647">
    <property type="entry name" value="HTH_TetR"/>
</dbReference>
<evidence type="ECO:0000256" key="2">
    <source>
        <dbReference type="ARBA" id="ARBA00023015"/>
    </source>
</evidence>
<dbReference type="Proteomes" id="UP000252038">
    <property type="component" value="Chromosome"/>
</dbReference>
<evidence type="ECO:0000256" key="3">
    <source>
        <dbReference type="ARBA" id="ARBA00023125"/>
    </source>
</evidence>
<evidence type="ECO:0000313" key="8">
    <source>
        <dbReference type="Proteomes" id="UP000252038"/>
    </source>
</evidence>
<dbReference type="InterPro" id="IPR049484">
    <property type="entry name" value="Rv0078-like_C"/>
</dbReference>
<name>A0A344UDE9_9NEIS</name>
<keyword evidence="2" id="KW-0805">Transcription regulation</keyword>
<dbReference type="InterPro" id="IPR023772">
    <property type="entry name" value="DNA-bd_HTH_TetR-type_CS"/>
</dbReference>
<sequence>MARRRRADMIEETQGKLIASARQAFARLGYADASMEEITTQAGLTRGALYHHFGDKKGLFAAVVLQIDDEIDIRLQRIGEQASTRWEGFRERCRAYLTLALDAEVRRIVLSDARAVLGERARLSQPQCIASLSSLLAAMVREGDIADCDCDALACMLHGSLEASALWIAEGESPPQRLERSLDALNRMLAGIKTA</sequence>
<dbReference type="EMBL" id="CP029554">
    <property type="protein sequence ID" value="AXE33297.1"/>
    <property type="molecule type" value="Genomic_DNA"/>
</dbReference>
<evidence type="ECO:0000256" key="4">
    <source>
        <dbReference type="ARBA" id="ARBA00023163"/>
    </source>
</evidence>
<accession>A0A344UDE9</accession>
<dbReference type="Pfam" id="PF00440">
    <property type="entry name" value="TetR_N"/>
    <property type="match status" value="1"/>
</dbReference>
<evidence type="ECO:0000256" key="1">
    <source>
        <dbReference type="ARBA" id="ARBA00022491"/>
    </source>
</evidence>
<proteinExistence type="predicted"/>
<dbReference type="AlphaFoldDB" id="A0A344UDE9"/>
<gene>
    <name evidence="7" type="ORF">DK843_02585</name>
</gene>
<dbReference type="InterPro" id="IPR036271">
    <property type="entry name" value="Tet_transcr_reg_TetR-rel_C_sf"/>
</dbReference>
<protein>
    <submittedName>
        <fullName evidence="7">TetR family transcriptional regulator</fullName>
    </submittedName>
</protein>
<dbReference type="PRINTS" id="PR00455">
    <property type="entry name" value="HTHTETR"/>
</dbReference>
<dbReference type="GO" id="GO:0000976">
    <property type="term" value="F:transcription cis-regulatory region binding"/>
    <property type="evidence" value="ECO:0007669"/>
    <property type="project" value="TreeGrafter"/>
</dbReference>
<dbReference type="Gene3D" id="1.10.357.10">
    <property type="entry name" value="Tetracycline Repressor, domain 2"/>
    <property type="match status" value="1"/>
</dbReference>
<dbReference type="InterPro" id="IPR050109">
    <property type="entry name" value="HTH-type_TetR-like_transc_reg"/>
</dbReference>
<organism evidence="7 8">
    <name type="scientific">Chromobacterium phragmitis</name>
    <dbReference type="NCBI Taxonomy" id="2202141"/>
    <lineage>
        <taxon>Bacteria</taxon>
        <taxon>Pseudomonadati</taxon>
        <taxon>Pseudomonadota</taxon>
        <taxon>Betaproteobacteria</taxon>
        <taxon>Neisseriales</taxon>
        <taxon>Chromobacteriaceae</taxon>
        <taxon>Chromobacterium</taxon>
    </lineage>
</organism>
<evidence type="ECO:0000313" key="7">
    <source>
        <dbReference type="EMBL" id="AXE33297.1"/>
    </source>
</evidence>
<evidence type="ECO:0000256" key="5">
    <source>
        <dbReference type="PROSITE-ProRule" id="PRU00335"/>
    </source>
</evidence>